<dbReference type="HAMAP" id="MF_00527">
    <property type="entry name" value="3MGH"/>
    <property type="match status" value="1"/>
</dbReference>
<dbReference type="Gene3D" id="3.10.300.10">
    <property type="entry name" value="Methylpurine-DNA glycosylase (MPG)"/>
    <property type="match status" value="2"/>
</dbReference>
<dbReference type="PANTHER" id="PTHR10429:SF0">
    <property type="entry name" value="DNA-3-METHYLADENINE GLYCOSYLASE"/>
    <property type="match status" value="1"/>
</dbReference>
<dbReference type="NCBIfam" id="TIGR00567">
    <property type="entry name" value="3mg"/>
    <property type="match status" value="1"/>
</dbReference>
<dbReference type="SUPFAM" id="SSF50486">
    <property type="entry name" value="FMT C-terminal domain-like"/>
    <property type="match status" value="1"/>
</dbReference>
<evidence type="ECO:0000256" key="4">
    <source>
        <dbReference type="ARBA" id="ARBA00023204"/>
    </source>
</evidence>
<comment type="similarity">
    <text evidence="1 5">Belongs to the DNA glycosylase MPG family.</text>
</comment>
<dbReference type="EMBL" id="JAGUCO010000004">
    <property type="protein sequence ID" value="MBS2098256.1"/>
    <property type="molecule type" value="Genomic_DNA"/>
</dbReference>
<dbReference type="EC" id="3.2.2.-" evidence="5"/>
<dbReference type="InterPro" id="IPR003180">
    <property type="entry name" value="MPG"/>
</dbReference>
<keyword evidence="7" id="KW-1185">Reference proteome</keyword>
<dbReference type="Pfam" id="PF02245">
    <property type="entry name" value="Pur_DNA_glyco"/>
    <property type="match status" value="1"/>
</dbReference>
<sequence>MKLGQSYFMKDVLDVAPDLIGKILFRQFNDGSVERWRITETEAYRGEEDEACHARKGKTPRTEVMYEEGGLIYVYLIYGMYWLLNVVTGPKDDPQAVLIRGLENIDGPGRVGKALQLNKTFYGEDLTTSLRMWIENGQDEVLYETSPRIGIDYAPDEWRLKNWRYFAKK</sequence>
<evidence type="ECO:0000256" key="2">
    <source>
        <dbReference type="ARBA" id="ARBA00022763"/>
    </source>
</evidence>
<evidence type="ECO:0000313" key="7">
    <source>
        <dbReference type="Proteomes" id="UP000708576"/>
    </source>
</evidence>
<dbReference type="Proteomes" id="UP000708576">
    <property type="component" value="Unassembled WGS sequence"/>
</dbReference>
<protein>
    <recommendedName>
        <fullName evidence="5">Putative 3-methyladenine DNA glycosylase</fullName>
        <ecNumber evidence="5">3.2.2.-</ecNumber>
    </recommendedName>
</protein>
<comment type="caution">
    <text evidence="6">The sequence shown here is derived from an EMBL/GenBank/DDBJ whole genome shotgun (WGS) entry which is preliminary data.</text>
</comment>
<gene>
    <name evidence="6" type="ORF">KEM10_08180</name>
</gene>
<keyword evidence="2 5" id="KW-0227">DNA damage</keyword>
<evidence type="ECO:0000256" key="1">
    <source>
        <dbReference type="ARBA" id="ARBA00009232"/>
    </source>
</evidence>
<evidence type="ECO:0000256" key="5">
    <source>
        <dbReference type="HAMAP-Rule" id="MF_00527"/>
    </source>
</evidence>
<evidence type="ECO:0000313" key="6">
    <source>
        <dbReference type="EMBL" id="MBS2098256.1"/>
    </source>
</evidence>
<evidence type="ECO:0000256" key="3">
    <source>
        <dbReference type="ARBA" id="ARBA00022801"/>
    </source>
</evidence>
<dbReference type="InterPro" id="IPR036995">
    <property type="entry name" value="MPG_sf"/>
</dbReference>
<proteinExistence type="inferred from homology"/>
<dbReference type="PANTHER" id="PTHR10429">
    <property type="entry name" value="DNA-3-METHYLADENINE GLYCOSYLASE"/>
    <property type="match status" value="1"/>
</dbReference>
<accession>A0ABS5JTM3</accession>
<dbReference type="InterPro" id="IPR011034">
    <property type="entry name" value="Formyl_transferase-like_C_sf"/>
</dbReference>
<organism evidence="6 7">
    <name type="scientific">Carboxylicivirga linearis</name>
    <dbReference type="NCBI Taxonomy" id="1628157"/>
    <lineage>
        <taxon>Bacteria</taxon>
        <taxon>Pseudomonadati</taxon>
        <taxon>Bacteroidota</taxon>
        <taxon>Bacteroidia</taxon>
        <taxon>Marinilabiliales</taxon>
        <taxon>Marinilabiliaceae</taxon>
        <taxon>Carboxylicivirga</taxon>
    </lineage>
</organism>
<reference evidence="6 7" key="1">
    <citation type="journal article" date="2015" name="Int. J. Syst. Evol. Microbiol.">
        <title>Carboxylicivirga linearis sp. nov., isolated from a sea cucumber culture pond.</title>
        <authorList>
            <person name="Wang F.Q."/>
            <person name="Zhou Y.X."/>
            <person name="Lin X.Z."/>
            <person name="Chen G.J."/>
            <person name="Du Z.J."/>
        </authorList>
    </citation>
    <scope>NUCLEOTIDE SEQUENCE [LARGE SCALE GENOMIC DNA]</scope>
    <source>
        <strain evidence="6 7">FB218</strain>
    </source>
</reference>
<dbReference type="CDD" id="cd00540">
    <property type="entry name" value="AAG"/>
    <property type="match status" value="1"/>
</dbReference>
<keyword evidence="4 5" id="KW-0234">DNA repair</keyword>
<name>A0ABS5JTM3_9BACT</name>
<dbReference type="RefSeq" id="WP_212215500.1">
    <property type="nucleotide sequence ID" value="NZ_JAGUCO010000004.1"/>
</dbReference>
<keyword evidence="3 5" id="KW-0378">Hydrolase</keyword>